<dbReference type="AlphaFoldDB" id="A0A917HIH6"/>
<accession>A0A917HIH6</accession>
<reference evidence="3 4" key="1">
    <citation type="journal article" date="2014" name="Int. J. Syst. Evol. Microbiol.">
        <title>Complete genome sequence of Corynebacterium casei LMG S-19264T (=DSM 44701T), isolated from a smear-ripened cheese.</title>
        <authorList>
            <consortium name="US DOE Joint Genome Institute (JGI-PGF)"/>
            <person name="Walter F."/>
            <person name="Albersmeier A."/>
            <person name="Kalinowski J."/>
            <person name="Ruckert C."/>
        </authorList>
    </citation>
    <scope>NUCLEOTIDE SEQUENCE [LARGE SCALE GENOMIC DNA]</scope>
    <source>
        <strain evidence="3 4">CGMCC 1.15286</strain>
    </source>
</reference>
<dbReference type="InterPro" id="IPR012854">
    <property type="entry name" value="Cu_amine_oxidase-like_N"/>
</dbReference>
<dbReference type="SUPFAM" id="SSF55383">
    <property type="entry name" value="Copper amine oxidase, domain N"/>
    <property type="match status" value="1"/>
</dbReference>
<feature type="chain" id="PRO_5037389399" evidence="1">
    <location>
        <begin position="25"/>
        <end position="653"/>
    </location>
</feature>
<dbReference type="Pfam" id="PF07833">
    <property type="entry name" value="Cu_amine_oxidN1"/>
    <property type="match status" value="1"/>
</dbReference>
<name>A0A917HIH6_9BACL</name>
<sequence>MGKKVSLVALVALFLFAMAVPVQAQGQLQDQLVLIQKTNQMYHNGKLFKASQPLTEKKGVTYVAARSIAERLYGNVVYDSKLKEYILTTGQQELRYKAGSTAYKINGASTKLDGAPFVQQGTLMIPLRSLLKPYGMKISSNAEQKKITLDWTVKPVAAFAVSPATIYAGETEVSYIDKASHPKGLLIADERWEGQASTFDSPGAYKVTRWVQDENGVWSDPFSVNVVVKQPNLPPVANFTTDKNSYKMGEMIHYTDHSTDDENKIKKTEWTNNAKGFFTPGPQTITLKVTDTHGAVGEFSKTIMIEDETLYSKQDFDMLFTEVGDKYQIDGASVLKLPTVSYELSVVGQQTLIRSNSPEHIDEEGIYYSDTASGNVRFLTHNQNNRANPVRIYIIATNENAEEATVTEERVGVGGPAPYVSQTGKAAVGNYLFGRTQPSLNKVTKIPAGESRVVLSKLSDVKLAQDRVVTMYSDVSTSAPIKFSVVVVDADKDVLAELPHLQQLPRDGKHVRGTFHDANRNIHVLDTIGNEPARMILADKVVDSRLSGYDVTTGDIMSNDGNNGAYYVLRLYNVQPHTLILLNPRGGHYGGAFLVNNKLVYTTTTTILSNANDVGVLYRTGDSAEQVTIAFTPASGSNLPFNLLFLPLPELKY</sequence>
<dbReference type="RefSeq" id="WP_188891074.1">
    <property type="nucleotide sequence ID" value="NZ_BMHY01000009.1"/>
</dbReference>
<dbReference type="InterPro" id="IPR013783">
    <property type="entry name" value="Ig-like_fold"/>
</dbReference>
<comment type="caution">
    <text evidence="3">The sequence shown here is derived from an EMBL/GenBank/DDBJ whole genome shotgun (WGS) entry which is preliminary data.</text>
</comment>
<proteinExistence type="predicted"/>
<evidence type="ECO:0000256" key="1">
    <source>
        <dbReference type="SAM" id="SignalP"/>
    </source>
</evidence>
<organism evidence="3 4">
    <name type="scientific">Paenibacillus radicis</name>
    <name type="common">ex Gao et al. 2016</name>
    <dbReference type="NCBI Taxonomy" id="1737354"/>
    <lineage>
        <taxon>Bacteria</taxon>
        <taxon>Bacillati</taxon>
        <taxon>Bacillota</taxon>
        <taxon>Bacilli</taxon>
        <taxon>Bacillales</taxon>
        <taxon>Paenibacillaceae</taxon>
        <taxon>Paenibacillus</taxon>
    </lineage>
</organism>
<dbReference type="InterPro" id="IPR035986">
    <property type="entry name" value="PKD_dom_sf"/>
</dbReference>
<evidence type="ECO:0000259" key="2">
    <source>
        <dbReference type="Pfam" id="PF07833"/>
    </source>
</evidence>
<feature type="signal peptide" evidence="1">
    <location>
        <begin position="1"/>
        <end position="24"/>
    </location>
</feature>
<dbReference type="InterPro" id="IPR036582">
    <property type="entry name" value="Mao_N_sf"/>
</dbReference>
<dbReference type="SUPFAM" id="SSF49299">
    <property type="entry name" value="PKD domain"/>
    <property type="match status" value="1"/>
</dbReference>
<dbReference type="EMBL" id="BMHY01000009">
    <property type="protein sequence ID" value="GGG79745.1"/>
    <property type="molecule type" value="Genomic_DNA"/>
</dbReference>
<evidence type="ECO:0000313" key="4">
    <source>
        <dbReference type="Proteomes" id="UP000600247"/>
    </source>
</evidence>
<dbReference type="Gene3D" id="2.60.40.10">
    <property type="entry name" value="Immunoglobulins"/>
    <property type="match status" value="1"/>
</dbReference>
<evidence type="ECO:0000313" key="3">
    <source>
        <dbReference type="EMBL" id="GGG79745.1"/>
    </source>
</evidence>
<gene>
    <name evidence="3" type="ORF">GCM10010918_41050</name>
</gene>
<dbReference type="Gene3D" id="3.30.457.10">
    <property type="entry name" value="Copper amine oxidase-like, N-terminal domain"/>
    <property type="match status" value="1"/>
</dbReference>
<keyword evidence="4" id="KW-1185">Reference proteome</keyword>
<dbReference type="Proteomes" id="UP000600247">
    <property type="component" value="Unassembled WGS sequence"/>
</dbReference>
<feature type="domain" description="Copper amine oxidase-like N-terminal" evidence="2">
    <location>
        <begin position="44"/>
        <end position="148"/>
    </location>
</feature>
<protein>
    <submittedName>
        <fullName evidence="3">Copper amine oxidase-like protein</fullName>
    </submittedName>
</protein>
<keyword evidence="1" id="KW-0732">Signal</keyword>